<protein>
    <submittedName>
        <fullName evidence="1">Uncharacterized protein</fullName>
    </submittedName>
</protein>
<accession>A0A131ZTC4</accession>
<evidence type="ECO:0000313" key="2">
    <source>
        <dbReference type="Proteomes" id="UP000616769"/>
    </source>
</evidence>
<sequence length="26" mass="3046">MIRLQVTPVVGSRGQLHPLLPRRHRQ</sequence>
<gene>
    <name evidence="1" type="ORF">QR98_0004380</name>
</gene>
<name>A0A131ZTC4_SARSC</name>
<organism evidence="1 2">
    <name type="scientific">Sarcoptes scabiei</name>
    <name type="common">Itch mite</name>
    <name type="synonym">Acarus scabiei</name>
    <dbReference type="NCBI Taxonomy" id="52283"/>
    <lineage>
        <taxon>Eukaryota</taxon>
        <taxon>Metazoa</taxon>
        <taxon>Ecdysozoa</taxon>
        <taxon>Arthropoda</taxon>
        <taxon>Chelicerata</taxon>
        <taxon>Arachnida</taxon>
        <taxon>Acari</taxon>
        <taxon>Acariformes</taxon>
        <taxon>Sarcoptiformes</taxon>
        <taxon>Astigmata</taxon>
        <taxon>Psoroptidia</taxon>
        <taxon>Sarcoptoidea</taxon>
        <taxon>Sarcoptidae</taxon>
        <taxon>Sarcoptinae</taxon>
        <taxon>Sarcoptes</taxon>
    </lineage>
</organism>
<evidence type="ECO:0000313" key="1">
    <source>
        <dbReference type="EMBL" id="KPM00228.1"/>
    </source>
</evidence>
<proteinExistence type="predicted"/>
<reference evidence="1 2" key="1">
    <citation type="journal article" date="2015" name="Parasit. Vectors">
        <title>Draft genome of the scabies mite.</title>
        <authorList>
            <person name="Rider S.D.Jr."/>
            <person name="Morgan M.S."/>
            <person name="Arlian L.G."/>
        </authorList>
    </citation>
    <scope>NUCLEOTIDE SEQUENCE [LARGE SCALE GENOMIC DNA]</scope>
    <source>
        <strain evidence="1">Arlian Lab</strain>
    </source>
</reference>
<dbReference type="AlphaFoldDB" id="A0A131ZTC4"/>
<comment type="caution">
    <text evidence="1">The sequence shown here is derived from an EMBL/GenBank/DDBJ whole genome shotgun (WGS) entry which is preliminary data.</text>
</comment>
<dbReference type="EMBL" id="JXLN01000763">
    <property type="protein sequence ID" value="KPM00228.1"/>
    <property type="molecule type" value="Genomic_DNA"/>
</dbReference>
<dbReference type="VEuPathDB" id="VectorBase:SSCA007896"/>
<dbReference type="Proteomes" id="UP000616769">
    <property type="component" value="Unassembled WGS sequence"/>
</dbReference>